<evidence type="ECO:0000259" key="1">
    <source>
        <dbReference type="PROSITE" id="PS50902"/>
    </source>
</evidence>
<dbReference type="InterPro" id="IPR008254">
    <property type="entry name" value="Flavodoxin/NO_synth"/>
</dbReference>
<feature type="domain" description="Flavodoxin-like" evidence="1">
    <location>
        <begin position="6"/>
        <end position="196"/>
    </location>
</feature>
<sequence>MPTPNVLILFGSTYGHTERYAHWIAEDLRAHASAPQVTLSPVAEATDEMIEAADVLIVGASYLGGFLTGAPTLRKRREAMLTVPNRVFYTVSFNGTEVYPRSYLDERVMKSYKADVAGDRPAFHFRGGLKMDEMSKLHKTALTGVKTAYKLKPKQNEYDKQLIEAFENGGADHTNREWTKPLVAEVETYLTDIAAS</sequence>
<dbReference type="GO" id="GO:0010181">
    <property type="term" value="F:FMN binding"/>
    <property type="evidence" value="ECO:0007669"/>
    <property type="project" value="InterPro"/>
</dbReference>
<dbReference type="PROSITE" id="PS00201">
    <property type="entry name" value="FLAVODOXIN"/>
    <property type="match status" value="1"/>
</dbReference>
<dbReference type="GO" id="GO:0009055">
    <property type="term" value="F:electron transfer activity"/>
    <property type="evidence" value="ECO:0007669"/>
    <property type="project" value="InterPro"/>
</dbReference>
<proteinExistence type="predicted"/>
<accession>A0A4Y9F4F4</accession>
<evidence type="ECO:0000313" key="2">
    <source>
        <dbReference type="EMBL" id="TFU22833.1"/>
    </source>
</evidence>
<dbReference type="InterPro" id="IPR026816">
    <property type="entry name" value="Flavodoxin_dom"/>
</dbReference>
<gene>
    <name evidence="2" type="ORF">E4U03_04995</name>
</gene>
<dbReference type="SUPFAM" id="SSF52218">
    <property type="entry name" value="Flavoproteins"/>
    <property type="match status" value="1"/>
</dbReference>
<protein>
    <submittedName>
        <fullName evidence="2">Flavodoxin</fullName>
    </submittedName>
</protein>
<name>A0A4Y9F4F4_9MICC</name>
<organism evidence="2 3">
    <name type="scientific">Rothia nasimurium</name>
    <dbReference type="NCBI Taxonomy" id="85336"/>
    <lineage>
        <taxon>Bacteria</taxon>
        <taxon>Bacillati</taxon>
        <taxon>Actinomycetota</taxon>
        <taxon>Actinomycetes</taxon>
        <taxon>Micrococcales</taxon>
        <taxon>Micrococcaceae</taxon>
        <taxon>Rothia</taxon>
    </lineage>
</organism>
<dbReference type="InterPro" id="IPR001226">
    <property type="entry name" value="Flavodoxin_CS"/>
</dbReference>
<dbReference type="PROSITE" id="PS50902">
    <property type="entry name" value="FLAVODOXIN_LIKE"/>
    <property type="match status" value="1"/>
</dbReference>
<dbReference type="OrthoDB" id="3253043at2"/>
<dbReference type="EMBL" id="SPQC01000013">
    <property type="protein sequence ID" value="TFU22833.1"/>
    <property type="molecule type" value="Genomic_DNA"/>
</dbReference>
<comment type="caution">
    <text evidence="2">The sequence shown here is derived from an EMBL/GenBank/DDBJ whole genome shotgun (WGS) entry which is preliminary data.</text>
</comment>
<dbReference type="AlphaFoldDB" id="A0A4Y9F4F4"/>
<dbReference type="STRING" id="85336.A7979_06190"/>
<dbReference type="Proteomes" id="UP000297951">
    <property type="component" value="Unassembled WGS sequence"/>
</dbReference>
<dbReference type="InterPro" id="IPR029039">
    <property type="entry name" value="Flavoprotein-like_sf"/>
</dbReference>
<dbReference type="Pfam" id="PF12724">
    <property type="entry name" value="Flavodoxin_5"/>
    <property type="match status" value="1"/>
</dbReference>
<dbReference type="RefSeq" id="WP_135012079.1">
    <property type="nucleotide sequence ID" value="NZ_CAKMSR010000002.1"/>
</dbReference>
<evidence type="ECO:0000313" key="3">
    <source>
        <dbReference type="Proteomes" id="UP000297951"/>
    </source>
</evidence>
<reference evidence="2 3" key="1">
    <citation type="submission" date="2019-03" db="EMBL/GenBank/DDBJ databases">
        <title>Diversity of the mouse oral microbiome.</title>
        <authorList>
            <person name="Joseph S."/>
            <person name="Aduse-Opoku J."/>
            <person name="Curtis M."/>
            <person name="Wade W."/>
            <person name="Hashim A."/>
        </authorList>
    </citation>
    <scope>NUCLEOTIDE SEQUENCE [LARGE SCALE GENOMIC DNA]</scope>
    <source>
        <strain evidence="3">irhom_31</strain>
    </source>
</reference>
<dbReference type="Gene3D" id="3.40.50.360">
    <property type="match status" value="1"/>
</dbReference>